<evidence type="ECO:0000313" key="10">
    <source>
        <dbReference type="Proteomes" id="UP000228934"/>
    </source>
</evidence>
<dbReference type="GO" id="GO:0004984">
    <property type="term" value="F:olfactory receptor activity"/>
    <property type="evidence" value="ECO:0007669"/>
    <property type="project" value="InterPro"/>
</dbReference>
<feature type="non-terminal residue" evidence="9">
    <location>
        <position position="1"/>
    </location>
</feature>
<protein>
    <recommendedName>
        <fullName evidence="11">G-protein coupled receptors family 1 profile domain-containing protein</fullName>
    </recommendedName>
</protein>
<dbReference type="GO" id="GO:0016020">
    <property type="term" value="C:membrane"/>
    <property type="evidence" value="ECO:0007669"/>
    <property type="project" value="UniProtKB-SubCell"/>
</dbReference>
<keyword evidence="10" id="KW-1185">Reference proteome</keyword>
<keyword evidence="4" id="KW-0297">G-protein coupled receptor</keyword>
<dbReference type="Gene3D" id="1.20.1070.10">
    <property type="entry name" value="Rhodopsin 7-helix transmembrane proteins"/>
    <property type="match status" value="1"/>
</dbReference>
<dbReference type="EMBL" id="KZ369677">
    <property type="protein sequence ID" value="PIO09888.1"/>
    <property type="molecule type" value="Genomic_DNA"/>
</dbReference>
<evidence type="ECO:0000256" key="2">
    <source>
        <dbReference type="ARBA" id="ARBA00022692"/>
    </source>
</evidence>
<evidence type="ECO:0000256" key="7">
    <source>
        <dbReference type="ARBA" id="ARBA00023224"/>
    </source>
</evidence>
<comment type="subcellular location">
    <subcellularLocation>
        <location evidence="1">Membrane</location>
        <topology evidence="1">Multi-pass membrane protein</topology>
    </subcellularLocation>
</comment>
<organism evidence="9 10">
    <name type="scientific">Aquarana catesbeiana</name>
    <name type="common">American bullfrog</name>
    <name type="synonym">Rana catesbeiana</name>
    <dbReference type="NCBI Taxonomy" id="8400"/>
    <lineage>
        <taxon>Eukaryota</taxon>
        <taxon>Metazoa</taxon>
        <taxon>Chordata</taxon>
        <taxon>Craniata</taxon>
        <taxon>Vertebrata</taxon>
        <taxon>Euteleostomi</taxon>
        <taxon>Amphibia</taxon>
        <taxon>Batrachia</taxon>
        <taxon>Anura</taxon>
        <taxon>Neobatrachia</taxon>
        <taxon>Ranoidea</taxon>
        <taxon>Ranidae</taxon>
        <taxon>Aquarana</taxon>
    </lineage>
</organism>
<keyword evidence="6" id="KW-0675">Receptor</keyword>
<evidence type="ECO:0000256" key="3">
    <source>
        <dbReference type="ARBA" id="ARBA00022989"/>
    </source>
</evidence>
<dbReference type="GO" id="GO:0004930">
    <property type="term" value="F:G protein-coupled receptor activity"/>
    <property type="evidence" value="ECO:0007669"/>
    <property type="project" value="UniProtKB-KW"/>
</dbReference>
<keyword evidence="7" id="KW-0807">Transducer</keyword>
<evidence type="ECO:0000313" key="9">
    <source>
        <dbReference type="EMBL" id="PIO09888.1"/>
    </source>
</evidence>
<name>A0A2G9Q2Q0_AQUCT</name>
<proteinExistence type="predicted"/>
<reference evidence="10" key="1">
    <citation type="journal article" date="2017" name="Nat. Commun.">
        <title>The North American bullfrog draft genome provides insight into hormonal regulation of long noncoding RNA.</title>
        <authorList>
            <person name="Hammond S.A."/>
            <person name="Warren R.L."/>
            <person name="Vandervalk B.P."/>
            <person name="Kucuk E."/>
            <person name="Khan H."/>
            <person name="Gibb E.A."/>
            <person name="Pandoh P."/>
            <person name="Kirk H."/>
            <person name="Zhao Y."/>
            <person name="Jones M."/>
            <person name="Mungall A.J."/>
            <person name="Coope R."/>
            <person name="Pleasance S."/>
            <person name="Moore R.A."/>
            <person name="Holt R.A."/>
            <person name="Round J.M."/>
            <person name="Ohora S."/>
            <person name="Walle B.V."/>
            <person name="Veldhoen N."/>
            <person name="Helbing C.C."/>
            <person name="Birol I."/>
        </authorList>
    </citation>
    <scope>NUCLEOTIDE SEQUENCE [LARGE SCALE GENOMIC DNA]</scope>
</reference>
<dbReference type="OrthoDB" id="9627441at2759"/>
<evidence type="ECO:0000256" key="5">
    <source>
        <dbReference type="ARBA" id="ARBA00023136"/>
    </source>
</evidence>
<evidence type="ECO:0008006" key="11">
    <source>
        <dbReference type="Google" id="ProtNLM"/>
    </source>
</evidence>
<evidence type="ECO:0000256" key="4">
    <source>
        <dbReference type="ARBA" id="ARBA00023040"/>
    </source>
</evidence>
<evidence type="ECO:0000256" key="1">
    <source>
        <dbReference type="ARBA" id="ARBA00004141"/>
    </source>
</evidence>
<evidence type="ECO:0000256" key="8">
    <source>
        <dbReference type="SAM" id="Phobius"/>
    </source>
</evidence>
<dbReference type="InterPro" id="IPR000725">
    <property type="entry name" value="Olfact_rcpt"/>
</dbReference>
<dbReference type="PANTHER" id="PTHR48018">
    <property type="entry name" value="OLFACTORY RECEPTOR"/>
    <property type="match status" value="1"/>
</dbReference>
<evidence type="ECO:0000256" key="6">
    <source>
        <dbReference type="ARBA" id="ARBA00023170"/>
    </source>
</evidence>
<keyword evidence="3 8" id="KW-1133">Transmembrane helix</keyword>
<dbReference type="SUPFAM" id="SSF81321">
    <property type="entry name" value="Family A G protein-coupled receptor-like"/>
    <property type="match status" value="1"/>
</dbReference>
<accession>A0A2G9Q2Q0</accession>
<feature type="transmembrane region" description="Helical" evidence="8">
    <location>
        <begin position="26"/>
        <end position="55"/>
    </location>
</feature>
<gene>
    <name evidence="9" type="ORF">AB205_0076700</name>
</gene>
<dbReference type="Pfam" id="PF13853">
    <property type="entry name" value="7tm_4"/>
    <property type="match status" value="1"/>
</dbReference>
<dbReference type="AlphaFoldDB" id="A0A2G9Q2Q0"/>
<dbReference type="Proteomes" id="UP000228934">
    <property type="component" value="Unassembled WGS sequence"/>
</dbReference>
<sequence>TKNIMGVKNKTQVTVFELSGLTDNKFVALFLFVLFLMVYIVAVLGNIGMMAMVYISPSLHTPMYYLLRYLSLVDLFYSSVLHRPAVYSVLNSVTLTL</sequence>
<keyword evidence="2 8" id="KW-0812">Transmembrane</keyword>
<keyword evidence="5 8" id="KW-0472">Membrane</keyword>